<protein>
    <submittedName>
        <fullName evidence="1">Uncharacterized protein</fullName>
    </submittedName>
</protein>
<sequence>MASVSMWESAWGQPVQSLGLRAAKSVESGL</sequence>
<name>A0A841KJP5_9GAMM</name>
<dbReference type="EMBL" id="JACHET010000001">
    <property type="protein sequence ID" value="MBB6184009.1"/>
    <property type="molecule type" value="Genomic_DNA"/>
</dbReference>
<evidence type="ECO:0000313" key="2">
    <source>
        <dbReference type="Proteomes" id="UP000560000"/>
    </source>
</evidence>
<gene>
    <name evidence="1" type="ORF">HNQ86_001354</name>
</gene>
<reference evidence="1 2" key="1">
    <citation type="submission" date="2020-08" db="EMBL/GenBank/DDBJ databases">
        <title>Genomic Encyclopedia of Type Strains, Phase IV (KMG-IV): sequencing the most valuable type-strain genomes for metagenomic binning, comparative biology and taxonomic classification.</title>
        <authorList>
            <person name="Goeker M."/>
        </authorList>
    </citation>
    <scope>NUCLEOTIDE SEQUENCE [LARGE SCALE GENOMIC DNA]</scope>
    <source>
        <strain evidence="1 2">DSM 107085</strain>
    </source>
</reference>
<comment type="caution">
    <text evidence="1">The sequence shown here is derived from an EMBL/GenBank/DDBJ whole genome shotgun (WGS) entry which is preliminary data.</text>
</comment>
<dbReference type="AlphaFoldDB" id="A0A841KJP5"/>
<dbReference type="Proteomes" id="UP000560000">
    <property type="component" value="Unassembled WGS sequence"/>
</dbReference>
<evidence type="ECO:0000313" key="1">
    <source>
        <dbReference type="EMBL" id="MBB6184009.1"/>
    </source>
</evidence>
<accession>A0A841KJP5</accession>
<proteinExistence type="predicted"/>
<organism evidence="1 2">
    <name type="scientific">Oleiagrimonas soli</name>
    <dbReference type="NCBI Taxonomy" id="1543381"/>
    <lineage>
        <taxon>Bacteria</taxon>
        <taxon>Pseudomonadati</taxon>
        <taxon>Pseudomonadota</taxon>
        <taxon>Gammaproteobacteria</taxon>
        <taxon>Lysobacterales</taxon>
        <taxon>Rhodanobacteraceae</taxon>
        <taxon>Oleiagrimonas</taxon>
    </lineage>
</organism>